<dbReference type="Proteomes" id="UP001396334">
    <property type="component" value="Unassembled WGS sequence"/>
</dbReference>
<evidence type="ECO:0000313" key="7">
    <source>
        <dbReference type="Proteomes" id="UP001396334"/>
    </source>
</evidence>
<dbReference type="SUPFAM" id="SSF48371">
    <property type="entry name" value="ARM repeat"/>
    <property type="match status" value="1"/>
</dbReference>
<dbReference type="EMBL" id="JBBPBN010000020">
    <property type="protein sequence ID" value="KAK9016914.1"/>
    <property type="molecule type" value="Genomic_DNA"/>
</dbReference>
<dbReference type="Gene3D" id="1.20.5.110">
    <property type="match status" value="1"/>
</dbReference>
<evidence type="ECO:0000313" key="6">
    <source>
        <dbReference type="EMBL" id="KAK9016914.1"/>
    </source>
</evidence>
<dbReference type="Pfam" id="PF00514">
    <property type="entry name" value="Arm"/>
    <property type="match status" value="2"/>
</dbReference>
<evidence type="ECO:0000256" key="3">
    <source>
        <dbReference type="ARBA" id="ARBA00022737"/>
    </source>
</evidence>
<sequence length="340" mass="36757">MNKFAIVPGAADYSYTKGDECLWKLKWHCIQLRASSGGAPVIGMASTSLLHSKRSYAALCTGGSWKLEGTIIDRIDYNIQNVATTVEEGLKQLHKLEISPVMVASVWTDDRNLQLEAATEFRNLLSGGEAIFLGRSRPIDEVLQVGVVPRFVEFLTRDDFPQIQHVVACSLSHIAGGTSENTKVLIDHGAVMASGNIALDSHRNRDLVLSHGALLPLSALLNEQTSFSLVQSGSWTLSNLCSDMPVPSLIKFDLTSAVRPALPTLARLIHSDDEEASSNACQTLCWLSYSAYDKTQAVIEAGVCGRLVELLLHPSASVLTSALGTIAIFSMYIVLTSTTP</sequence>
<name>A0ABR2RW02_9ROSI</name>
<evidence type="ECO:0000259" key="5">
    <source>
        <dbReference type="PROSITE" id="PS50192"/>
    </source>
</evidence>
<evidence type="ECO:0000256" key="1">
    <source>
        <dbReference type="ARBA" id="ARBA00010394"/>
    </source>
</evidence>
<evidence type="ECO:0000256" key="2">
    <source>
        <dbReference type="ARBA" id="ARBA00022448"/>
    </source>
</evidence>
<dbReference type="PANTHER" id="PTHR23316">
    <property type="entry name" value="IMPORTIN ALPHA"/>
    <property type="match status" value="1"/>
</dbReference>
<comment type="similarity">
    <text evidence="1">Belongs to the importin alpha family.</text>
</comment>
<dbReference type="Gene3D" id="1.25.10.10">
    <property type="entry name" value="Leucine-rich Repeat Variant"/>
    <property type="match status" value="1"/>
</dbReference>
<dbReference type="PROSITE" id="PS50192">
    <property type="entry name" value="T_SNARE"/>
    <property type="match status" value="1"/>
</dbReference>
<feature type="domain" description="T-SNARE coiled-coil homology" evidence="5">
    <location>
        <begin position="68"/>
        <end position="96"/>
    </location>
</feature>
<dbReference type="InterPro" id="IPR000225">
    <property type="entry name" value="Armadillo"/>
</dbReference>
<keyword evidence="2" id="KW-0813">Transport</keyword>
<reference evidence="6 7" key="1">
    <citation type="journal article" date="2024" name="G3 (Bethesda)">
        <title>Genome assembly of Hibiscus sabdariffa L. provides insights into metabolisms of medicinal natural products.</title>
        <authorList>
            <person name="Kim T."/>
        </authorList>
    </citation>
    <scope>NUCLEOTIDE SEQUENCE [LARGE SCALE GENOMIC DNA]</scope>
    <source>
        <strain evidence="6">TK-2024</strain>
        <tissue evidence="6">Old leaves</tissue>
    </source>
</reference>
<comment type="caution">
    <text evidence="6">The sequence shown here is derived from an EMBL/GenBank/DDBJ whole genome shotgun (WGS) entry which is preliminary data.</text>
</comment>
<keyword evidence="3" id="KW-0677">Repeat</keyword>
<accession>A0ABR2RW02</accession>
<dbReference type="InterPro" id="IPR011989">
    <property type="entry name" value="ARM-like"/>
</dbReference>
<evidence type="ECO:0000256" key="4">
    <source>
        <dbReference type="ARBA" id="ARBA00022927"/>
    </source>
</evidence>
<dbReference type="InterPro" id="IPR016024">
    <property type="entry name" value="ARM-type_fold"/>
</dbReference>
<keyword evidence="7" id="KW-1185">Reference proteome</keyword>
<dbReference type="SMART" id="SM00185">
    <property type="entry name" value="ARM"/>
    <property type="match status" value="4"/>
</dbReference>
<keyword evidence="4" id="KW-0653">Protein transport</keyword>
<protein>
    <recommendedName>
        <fullName evidence="5">t-SNARE coiled-coil homology domain-containing protein</fullName>
    </recommendedName>
</protein>
<proteinExistence type="inferred from homology"/>
<organism evidence="6 7">
    <name type="scientific">Hibiscus sabdariffa</name>
    <name type="common">roselle</name>
    <dbReference type="NCBI Taxonomy" id="183260"/>
    <lineage>
        <taxon>Eukaryota</taxon>
        <taxon>Viridiplantae</taxon>
        <taxon>Streptophyta</taxon>
        <taxon>Embryophyta</taxon>
        <taxon>Tracheophyta</taxon>
        <taxon>Spermatophyta</taxon>
        <taxon>Magnoliopsida</taxon>
        <taxon>eudicotyledons</taxon>
        <taxon>Gunneridae</taxon>
        <taxon>Pentapetalae</taxon>
        <taxon>rosids</taxon>
        <taxon>malvids</taxon>
        <taxon>Malvales</taxon>
        <taxon>Malvaceae</taxon>
        <taxon>Malvoideae</taxon>
        <taxon>Hibiscus</taxon>
    </lineage>
</organism>
<gene>
    <name evidence="6" type="ORF">V6N11_079406</name>
</gene>
<dbReference type="InterPro" id="IPR000727">
    <property type="entry name" value="T_SNARE_dom"/>
</dbReference>